<organism evidence="7 8">
    <name type="scientific">Sediminimonas qiaohouensis</name>
    <dbReference type="NCBI Taxonomy" id="552061"/>
    <lineage>
        <taxon>Bacteria</taxon>
        <taxon>Pseudomonadati</taxon>
        <taxon>Pseudomonadota</taxon>
        <taxon>Alphaproteobacteria</taxon>
        <taxon>Rhodobacterales</taxon>
        <taxon>Roseobacteraceae</taxon>
        <taxon>Sediminimonas</taxon>
    </lineage>
</organism>
<feature type="region of interest" description="Disordered" evidence="4">
    <location>
        <begin position="167"/>
        <end position="192"/>
    </location>
</feature>
<dbReference type="Proteomes" id="UP000483078">
    <property type="component" value="Unassembled WGS sequence"/>
</dbReference>
<dbReference type="InterPro" id="IPR006664">
    <property type="entry name" value="OMP_bac"/>
</dbReference>
<protein>
    <submittedName>
        <fullName evidence="7">OmpA family protein</fullName>
    </submittedName>
</protein>
<evidence type="ECO:0000313" key="7">
    <source>
        <dbReference type="EMBL" id="MTJ05006.1"/>
    </source>
</evidence>
<proteinExistence type="predicted"/>
<evidence type="ECO:0000256" key="1">
    <source>
        <dbReference type="ARBA" id="ARBA00004442"/>
    </source>
</evidence>
<keyword evidence="2 3" id="KW-0472">Membrane</keyword>
<dbReference type="Gene3D" id="3.30.1330.60">
    <property type="entry name" value="OmpA-like domain"/>
    <property type="match status" value="1"/>
</dbReference>
<evidence type="ECO:0000256" key="5">
    <source>
        <dbReference type="SAM" id="SignalP"/>
    </source>
</evidence>
<evidence type="ECO:0000313" key="8">
    <source>
        <dbReference type="Proteomes" id="UP000483078"/>
    </source>
</evidence>
<feature type="signal peptide" evidence="5">
    <location>
        <begin position="1"/>
        <end position="22"/>
    </location>
</feature>
<dbReference type="RefSeq" id="WP_273249774.1">
    <property type="nucleotide sequence ID" value="NZ_VENJ01000013.1"/>
</dbReference>
<comment type="subcellular location">
    <subcellularLocation>
        <location evidence="1">Cell outer membrane</location>
    </subcellularLocation>
</comment>
<dbReference type="PANTHER" id="PTHR30329:SF20">
    <property type="entry name" value="EXPORTED PROTEIN"/>
    <property type="match status" value="1"/>
</dbReference>
<feature type="domain" description="OmpA-like" evidence="6">
    <location>
        <begin position="200"/>
        <end position="318"/>
    </location>
</feature>
<feature type="chain" id="PRO_5028897437" evidence="5">
    <location>
        <begin position="23"/>
        <end position="318"/>
    </location>
</feature>
<dbReference type="InterPro" id="IPR050330">
    <property type="entry name" value="Bact_OuterMem_StrucFunc"/>
</dbReference>
<comment type="caution">
    <text evidence="7">The sequence shown here is derived from an EMBL/GenBank/DDBJ whole genome shotgun (WGS) entry which is preliminary data.</text>
</comment>
<evidence type="ECO:0000256" key="4">
    <source>
        <dbReference type="SAM" id="MobiDB-lite"/>
    </source>
</evidence>
<dbReference type="PRINTS" id="PR01021">
    <property type="entry name" value="OMPADOMAIN"/>
</dbReference>
<gene>
    <name evidence="7" type="ORF">FH759_09990</name>
</gene>
<dbReference type="PANTHER" id="PTHR30329">
    <property type="entry name" value="STATOR ELEMENT OF FLAGELLAR MOTOR COMPLEX"/>
    <property type="match status" value="1"/>
</dbReference>
<dbReference type="CDD" id="cd07185">
    <property type="entry name" value="OmpA_C-like"/>
    <property type="match status" value="1"/>
</dbReference>
<sequence>MIRLAAICACALLLNCVAQASAAQVLRLPSHAQTITENTAFPDSYALPTGPFGDGHLPERVVEGRVTRQTWRIPTQGITTLQILAPLRTQLDEAGYEVLFECDTRACGGFDFRFETEVLPPPDMYVNLADFRFLSAQIGNQSHIGLLVSRSENSGFVQLIHVARAGTPPSSVARPDPDDAPQEPANAQETPEAQSLAQAIQQNGHVVLSDLTFDTGSSDLGQGDFSSLAALADFLAADPARRVVLVGHTDTVGALDRNIDLSRARAASVLERMVTLYNIDRTQLAAEGAGYLAPRASNATKAGRDANRRVEAVLLGTP</sequence>
<dbReference type="SUPFAM" id="SSF103088">
    <property type="entry name" value="OmpA-like"/>
    <property type="match status" value="1"/>
</dbReference>
<dbReference type="InterPro" id="IPR036737">
    <property type="entry name" value="OmpA-like_sf"/>
</dbReference>
<accession>A0A7C9HB87</accession>
<dbReference type="InterPro" id="IPR006665">
    <property type="entry name" value="OmpA-like"/>
</dbReference>
<name>A0A7C9HB87_9RHOB</name>
<dbReference type="EMBL" id="VENJ01000013">
    <property type="protein sequence ID" value="MTJ05006.1"/>
    <property type="molecule type" value="Genomic_DNA"/>
</dbReference>
<dbReference type="Pfam" id="PF00691">
    <property type="entry name" value="OmpA"/>
    <property type="match status" value="1"/>
</dbReference>
<keyword evidence="5" id="KW-0732">Signal</keyword>
<evidence type="ECO:0000256" key="3">
    <source>
        <dbReference type="PROSITE-ProRule" id="PRU00473"/>
    </source>
</evidence>
<evidence type="ECO:0000259" key="6">
    <source>
        <dbReference type="PROSITE" id="PS51123"/>
    </source>
</evidence>
<reference evidence="7 8" key="1">
    <citation type="submission" date="2019-06" db="EMBL/GenBank/DDBJ databases">
        <title>Enrichment of Autotrophic Halophilic Microorganisms from Red Sea Brine Pool Using Microbial Electrosynthesis System.</title>
        <authorList>
            <person name="Alqahtani M.F."/>
            <person name="Bajracharya S."/>
            <person name="Katuri K.P."/>
            <person name="Ali M."/>
            <person name="Saikaly P.E."/>
        </authorList>
    </citation>
    <scope>NUCLEOTIDE SEQUENCE [LARGE SCALE GENOMIC DNA]</scope>
    <source>
        <strain evidence="7">MES6</strain>
    </source>
</reference>
<dbReference type="AlphaFoldDB" id="A0A7C9HB87"/>
<evidence type="ECO:0000256" key="2">
    <source>
        <dbReference type="ARBA" id="ARBA00023136"/>
    </source>
</evidence>
<dbReference type="PROSITE" id="PS51123">
    <property type="entry name" value="OMPA_2"/>
    <property type="match status" value="1"/>
</dbReference>
<dbReference type="GO" id="GO:0009279">
    <property type="term" value="C:cell outer membrane"/>
    <property type="evidence" value="ECO:0007669"/>
    <property type="project" value="UniProtKB-SubCell"/>
</dbReference>